<evidence type="ECO:0000313" key="3">
    <source>
        <dbReference type="Proteomes" id="UP000297736"/>
    </source>
</evidence>
<dbReference type="Pfam" id="PF00112">
    <property type="entry name" value="Peptidase_C1"/>
    <property type="match status" value="1"/>
</dbReference>
<dbReference type="GO" id="GO:0006508">
    <property type="term" value="P:proteolysis"/>
    <property type="evidence" value="ECO:0007669"/>
    <property type="project" value="InterPro"/>
</dbReference>
<accession>A0A4Z0KCZ9</accession>
<dbReference type="Gene3D" id="3.90.70.10">
    <property type="entry name" value="Cysteine proteinases"/>
    <property type="match status" value="1"/>
</dbReference>
<dbReference type="SUPFAM" id="SSF54001">
    <property type="entry name" value="Cysteine proteinases"/>
    <property type="match status" value="1"/>
</dbReference>
<dbReference type="InterPro" id="IPR038765">
    <property type="entry name" value="Papain-like_cys_pep_sf"/>
</dbReference>
<protein>
    <recommendedName>
        <fullName evidence="1">Peptidase C1A papain C-terminal domain-containing protein</fullName>
    </recommendedName>
</protein>
<dbReference type="EMBL" id="RHFF01000040">
    <property type="protein sequence ID" value="TGD36364.1"/>
    <property type="molecule type" value="Genomic_DNA"/>
</dbReference>
<organism evidence="2 3">
    <name type="scientific">Brevibacterium aurantiacum</name>
    <dbReference type="NCBI Taxonomy" id="273384"/>
    <lineage>
        <taxon>Bacteria</taxon>
        <taxon>Bacillati</taxon>
        <taxon>Actinomycetota</taxon>
        <taxon>Actinomycetes</taxon>
        <taxon>Micrococcales</taxon>
        <taxon>Brevibacteriaceae</taxon>
        <taxon>Brevibacterium</taxon>
    </lineage>
</organism>
<feature type="domain" description="Peptidase C1A papain C-terminal" evidence="1">
    <location>
        <begin position="4"/>
        <end position="217"/>
    </location>
</feature>
<name>A0A4Z0KCZ9_BREAU</name>
<proteinExistence type="predicted"/>
<evidence type="ECO:0000313" key="2">
    <source>
        <dbReference type="EMBL" id="TGD36364.1"/>
    </source>
</evidence>
<dbReference type="GO" id="GO:0008234">
    <property type="term" value="F:cysteine-type peptidase activity"/>
    <property type="evidence" value="ECO:0007669"/>
    <property type="project" value="InterPro"/>
</dbReference>
<dbReference type="Proteomes" id="UP000297736">
    <property type="component" value="Unassembled WGS sequence"/>
</dbReference>
<reference evidence="2 3" key="1">
    <citation type="submission" date="2018-10" db="EMBL/GenBank/DDBJ databases">
        <title>Brevibacterium genomes from Austrain hard cheese rinds.</title>
        <authorList>
            <person name="Anast J.M."/>
            <person name="Dzieciol M."/>
            <person name="Schultz D.L."/>
            <person name="Mann E."/>
            <person name="Wagner M."/>
            <person name="Schmitz-Esser S."/>
        </authorList>
    </citation>
    <scope>NUCLEOTIDE SEQUENCE [LARGE SCALE GENOMIC DNA]</scope>
    <source>
        <strain evidence="2 3">L261</strain>
    </source>
</reference>
<gene>
    <name evidence="2" type="ORF">EB834_20035</name>
</gene>
<dbReference type="CDD" id="cd02619">
    <property type="entry name" value="Peptidase_C1"/>
    <property type="match status" value="1"/>
</dbReference>
<evidence type="ECO:0000259" key="1">
    <source>
        <dbReference type="SMART" id="SM00645"/>
    </source>
</evidence>
<dbReference type="InterPro" id="IPR000668">
    <property type="entry name" value="Peptidase_C1A_C"/>
</dbReference>
<comment type="caution">
    <text evidence="2">The sequence shown here is derived from an EMBL/GenBank/DDBJ whole genome shotgun (WGS) entry which is preliminary data.</text>
</comment>
<sequence>MTAIRRIVDLRHLLSSPVLDQGQRPTCLALATSQVHQASRGSSPLAPDAIVAAVVRSRGTIDGGMYTADVATALLNTGQPELSVWPLQTGLGEVSTPPPNCTNYPWYRADLKNHSLHHVLDDALDDGELAVICIELTEDFYQTDGSDTPVDADSQLCNGYPRHAVVCVGRGVTPQGDDVYLVRNSWGSHWGAGGEAWLTYDYVRQHCYEVNRISRVLPEP</sequence>
<dbReference type="SMART" id="SM00645">
    <property type="entry name" value="Pept_C1"/>
    <property type="match status" value="1"/>
</dbReference>
<dbReference type="AlphaFoldDB" id="A0A4Z0KCZ9"/>